<evidence type="ECO:0000313" key="2">
    <source>
        <dbReference type="EMBL" id="QXJ24531.1"/>
    </source>
</evidence>
<name>A0ABX8R0C4_9ACTN</name>
<proteinExistence type="predicted"/>
<keyword evidence="3" id="KW-1185">Reference proteome</keyword>
<dbReference type="RefSeq" id="WP_231330395.1">
    <property type="nucleotide sequence ID" value="NZ_CP059572.1"/>
</dbReference>
<gene>
    <name evidence="2" type="ORF">AGRA3207_005870</name>
</gene>
<reference evidence="2" key="1">
    <citation type="submission" date="2020-07" db="EMBL/GenBank/DDBJ databases">
        <authorList>
            <person name="Tarantini F.S."/>
            <person name="Hong K.W."/>
            <person name="Chan K.G."/>
        </authorList>
    </citation>
    <scope>NUCLEOTIDE SEQUENCE</scope>
    <source>
        <strain evidence="2">32-07</strain>
    </source>
</reference>
<accession>A0ABX8R0C4</accession>
<feature type="region of interest" description="Disordered" evidence="1">
    <location>
        <begin position="1"/>
        <end position="25"/>
    </location>
</feature>
<organism evidence="2 3">
    <name type="scientific">Actinomadura graeca</name>
    <dbReference type="NCBI Taxonomy" id="2750812"/>
    <lineage>
        <taxon>Bacteria</taxon>
        <taxon>Bacillati</taxon>
        <taxon>Actinomycetota</taxon>
        <taxon>Actinomycetes</taxon>
        <taxon>Streptosporangiales</taxon>
        <taxon>Thermomonosporaceae</taxon>
        <taxon>Actinomadura</taxon>
    </lineage>
</organism>
<evidence type="ECO:0000313" key="3">
    <source>
        <dbReference type="Proteomes" id="UP001049518"/>
    </source>
</evidence>
<evidence type="ECO:0000256" key="1">
    <source>
        <dbReference type="SAM" id="MobiDB-lite"/>
    </source>
</evidence>
<sequence length="110" mass="11507">MGDFNVVGGDQINQSGSGNKIGKIVHSEETRTDAARDLSELIAHLRGAGLVDANGDPTDMPRLRAEVARQRGRFGRLADFLRRGGEPVAVSATGGTIAGVVIAVLRQLAS</sequence>
<dbReference type="Proteomes" id="UP001049518">
    <property type="component" value="Chromosome"/>
</dbReference>
<dbReference type="EMBL" id="CP059572">
    <property type="protein sequence ID" value="QXJ24531.1"/>
    <property type="molecule type" value="Genomic_DNA"/>
</dbReference>
<protein>
    <submittedName>
        <fullName evidence="2">Uncharacterized protein</fullName>
    </submittedName>
</protein>